<name>A0A495VV37_9PSEU</name>
<keyword evidence="1" id="KW-0812">Transmembrane</keyword>
<evidence type="ECO:0000256" key="1">
    <source>
        <dbReference type="SAM" id="Phobius"/>
    </source>
</evidence>
<accession>A0A495VV37</accession>
<dbReference type="EMBL" id="RBXO01000001">
    <property type="protein sequence ID" value="RKT52225.1"/>
    <property type="molecule type" value="Genomic_DNA"/>
</dbReference>
<gene>
    <name evidence="2" type="ORF">C8E97_0732</name>
</gene>
<evidence type="ECO:0000313" key="2">
    <source>
        <dbReference type="EMBL" id="RKT52225.1"/>
    </source>
</evidence>
<dbReference type="RefSeq" id="WP_121001613.1">
    <property type="nucleotide sequence ID" value="NZ_RBXO01000001.1"/>
</dbReference>
<reference evidence="2 3" key="1">
    <citation type="submission" date="2018-10" db="EMBL/GenBank/DDBJ databases">
        <title>Sequencing the genomes of 1000 actinobacteria strains.</title>
        <authorList>
            <person name="Klenk H.-P."/>
        </authorList>
    </citation>
    <scope>NUCLEOTIDE SEQUENCE [LARGE SCALE GENOMIC DNA]</scope>
    <source>
        <strain evidence="2 3">DSM 43800</strain>
    </source>
</reference>
<feature type="transmembrane region" description="Helical" evidence="1">
    <location>
        <begin position="6"/>
        <end position="29"/>
    </location>
</feature>
<dbReference type="Proteomes" id="UP000282084">
    <property type="component" value="Unassembled WGS sequence"/>
</dbReference>
<comment type="caution">
    <text evidence="2">The sequence shown here is derived from an EMBL/GenBank/DDBJ whole genome shotgun (WGS) entry which is preliminary data.</text>
</comment>
<sequence>MLQLEAVLVTAGWVLGPFCLALLFLRWLLSGSSGQHGNAGDGALSVSRLRQQLEEEGAALAYGAHATSSKLASVHSLRRPGGRCDPVCCSLDEVA</sequence>
<keyword evidence="3" id="KW-1185">Reference proteome</keyword>
<evidence type="ECO:0000313" key="3">
    <source>
        <dbReference type="Proteomes" id="UP000282084"/>
    </source>
</evidence>
<organism evidence="2 3">
    <name type="scientific">Saccharothrix australiensis</name>
    <dbReference type="NCBI Taxonomy" id="2072"/>
    <lineage>
        <taxon>Bacteria</taxon>
        <taxon>Bacillati</taxon>
        <taxon>Actinomycetota</taxon>
        <taxon>Actinomycetes</taxon>
        <taxon>Pseudonocardiales</taxon>
        <taxon>Pseudonocardiaceae</taxon>
        <taxon>Saccharothrix</taxon>
    </lineage>
</organism>
<keyword evidence="1" id="KW-1133">Transmembrane helix</keyword>
<protein>
    <submittedName>
        <fullName evidence="2">Uncharacterized protein</fullName>
    </submittedName>
</protein>
<keyword evidence="1" id="KW-0472">Membrane</keyword>
<proteinExistence type="predicted"/>
<dbReference type="AlphaFoldDB" id="A0A495VV37"/>